<organism evidence="2 3">
    <name type="scientific">Rozella allomycis (strain CSF55)</name>
    <dbReference type="NCBI Taxonomy" id="988480"/>
    <lineage>
        <taxon>Eukaryota</taxon>
        <taxon>Fungi</taxon>
        <taxon>Fungi incertae sedis</taxon>
        <taxon>Cryptomycota</taxon>
        <taxon>Cryptomycota incertae sedis</taxon>
        <taxon>Rozella</taxon>
    </lineage>
</organism>
<gene>
    <name evidence="2" type="ORF">ROZALSC1DRAFT_25223</name>
</gene>
<dbReference type="EMBL" id="ML006496">
    <property type="protein sequence ID" value="RKP16482.1"/>
    <property type="molecule type" value="Genomic_DNA"/>
</dbReference>
<reference evidence="3" key="1">
    <citation type="journal article" date="2018" name="Nat. Microbiol.">
        <title>Leveraging single-cell genomics to expand the fungal tree of life.</title>
        <authorList>
            <person name="Ahrendt S.R."/>
            <person name="Quandt C.A."/>
            <person name="Ciobanu D."/>
            <person name="Clum A."/>
            <person name="Salamov A."/>
            <person name="Andreopoulos B."/>
            <person name="Cheng J.F."/>
            <person name="Woyke T."/>
            <person name="Pelin A."/>
            <person name="Henrissat B."/>
            <person name="Reynolds N.K."/>
            <person name="Benny G.L."/>
            <person name="Smith M.E."/>
            <person name="James T.Y."/>
            <person name="Grigoriev I.V."/>
        </authorList>
    </citation>
    <scope>NUCLEOTIDE SEQUENCE [LARGE SCALE GENOMIC DNA]</scope>
    <source>
        <strain evidence="3">CSF55</strain>
    </source>
</reference>
<feature type="region of interest" description="Disordered" evidence="1">
    <location>
        <begin position="156"/>
        <end position="182"/>
    </location>
</feature>
<dbReference type="AlphaFoldDB" id="A0A4P9YCA0"/>
<accession>A0A4P9YCA0</accession>
<dbReference type="Proteomes" id="UP000281549">
    <property type="component" value="Unassembled WGS sequence"/>
</dbReference>
<evidence type="ECO:0000313" key="3">
    <source>
        <dbReference type="Proteomes" id="UP000281549"/>
    </source>
</evidence>
<name>A0A4P9YCA0_ROZAC</name>
<evidence type="ECO:0000256" key="1">
    <source>
        <dbReference type="SAM" id="MobiDB-lite"/>
    </source>
</evidence>
<proteinExistence type="predicted"/>
<sequence>MFGVSKTKDVSLLLCAIYMAIVKGNFALSNPNLAPDFGDHVFDKSSYEKANLDINKFDDNNHAKEEELYKTFNNLSGELQNRDGIKTTLGSNTVKSFTDKSGELLKRQYVVREQNGGQEYSSTPTTASNSFYVSPGAIKDNNFKVETDFGINVSGADSSSEKAQIVGEDSYENVQGIASEGQ</sequence>
<feature type="non-terminal residue" evidence="2">
    <location>
        <position position="182"/>
    </location>
</feature>
<evidence type="ECO:0000313" key="2">
    <source>
        <dbReference type="EMBL" id="RKP16482.1"/>
    </source>
</evidence>
<protein>
    <submittedName>
        <fullName evidence="2">Uncharacterized protein</fullName>
    </submittedName>
</protein>